<dbReference type="EMBL" id="BRXX01000210">
    <property type="protein sequence ID" value="GMH98034.1"/>
    <property type="molecule type" value="Genomic_DNA"/>
</dbReference>
<evidence type="ECO:0000256" key="5">
    <source>
        <dbReference type="ARBA" id="ARBA00042266"/>
    </source>
</evidence>
<evidence type="ECO:0000256" key="2">
    <source>
        <dbReference type="ARBA" id="ARBA00022679"/>
    </source>
</evidence>
<comment type="caution">
    <text evidence="7">The sequence shown here is derived from an EMBL/GenBank/DDBJ whole genome shotgun (WGS) entry which is preliminary data.</text>
</comment>
<keyword evidence="1" id="KW-0489">Methyltransferase</keyword>
<dbReference type="Pfam" id="PF06325">
    <property type="entry name" value="PrmA"/>
    <property type="match status" value="2"/>
</dbReference>
<dbReference type="SUPFAM" id="SSF53335">
    <property type="entry name" value="S-adenosyl-L-methionine-dependent methyltransferases"/>
    <property type="match status" value="1"/>
</dbReference>
<dbReference type="PANTHER" id="PTHR43648:SF1">
    <property type="entry name" value="ELECTRON TRANSFER FLAVOPROTEIN BETA SUBUNIT LYSINE METHYLTRANSFERASE"/>
    <property type="match status" value="1"/>
</dbReference>
<dbReference type="AlphaFoldDB" id="A0A9W7C2H8"/>
<dbReference type="Gene3D" id="3.40.50.150">
    <property type="entry name" value="Vaccinia Virus protein VP39"/>
    <property type="match status" value="1"/>
</dbReference>
<evidence type="ECO:0000256" key="4">
    <source>
        <dbReference type="ARBA" id="ARBA00041867"/>
    </source>
</evidence>
<evidence type="ECO:0000256" key="3">
    <source>
        <dbReference type="ARBA" id="ARBA00037932"/>
    </source>
</evidence>
<dbReference type="InterPro" id="IPR050078">
    <property type="entry name" value="Ribosomal_L11_MeTrfase_PrmA"/>
</dbReference>
<reference evidence="8" key="1">
    <citation type="journal article" date="2023" name="Commun. Biol.">
        <title>Genome analysis of Parmales, the sister group of diatoms, reveals the evolutionary specialization of diatoms from phago-mixotrophs to photoautotrophs.</title>
        <authorList>
            <person name="Ban H."/>
            <person name="Sato S."/>
            <person name="Yoshikawa S."/>
            <person name="Yamada K."/>
            <person name="Nakamura Y."/>
            <person name="Ichinomiya M."/>
            <person name="Sato N."/>
            <person name="Blanc-Mathieu R."/>
            <person name="Endo H."/>
            <person name="Kuwata A."/>
            <person name="Ogata H."/>
        </authorList>
    </citation>
    <scope>NUCLEOTIDE SEQUENCE [LARGE SCALE GENOMIC DNA]</scope>
    <source>
        <strain evidence="8">NIES 3699</strain>
    </source>
</reference>
<accession>A0A9W7C2H8</accession>
<feature type="chain" id="PRO_5040971294" description="ETFB lysine methyltransferase" evidence="6">
    <location>
        <begin position="22"/>
        <end position="425"/>
    </location>
</feature>
<proteinExistence type="inferred from homology"/>
<feature type="signal peptide" evidence="6">
    <location>
        <begin position="1"/>
        <end position="21"/>
    </location>
</feature>
<dbReference type="GO" id="GO:0016279">
    <property type="term" value="F:protein-lysine N-methyltransferase activity"/>
    <property type="evidence" value="ECO:0007669"/>
    <property type="project" value="TreeGrafter"/>
</dbReference>
<gene>
    <name evidence="7" type="ORF">TrVE_jg4626</name>
</gene>
<dbReference type="InterPro" id="IPR029063">
    <property type="entry name" value="SAM-dependent_MTases_sf"/>
</dbReference>
<sequence>MTVSKYLLLVVALLQLQKTEPLPTSFALRQPRALFGRTWMRAAHSSITFSTKTEPPATALSGDELASWILLEFPDAVVTVTESPDSPDLPPSSPFFTDDGSSINARKNIWPVSSISCRVLSSEVQELRQSVDSYVAMMTQNKCSLVDEMVATEVSVEEENKDWMKVVQQDWKPRMIGVKPPSSALVVTLPFHTSEDVKGILPDTLTLSDVIEVKLTGGGAFGTGEHVTTRMCSIKCLEIVETLLESTAKTEPITVLDYGAGSGLISLACLTAEGARGRVATYGVEVDRTAVYAGRANAELNGLSSSDFEMFRPPEGAPGAELWDDYTGSESQDPGLVEGDVDRLADELSGSFNLVVANILAGSLVELHDTLERYCAAGGDLVLSGVLETQAEEVVEVYERGGFVGMKVEKVDDGWAMITGKRRAT</sequence>
<keyword evidence="6" id="KW-0732">Signal</keyword>
<organism evidence="7 8">
    <name type="scientific">Triparma verrucosa</name>
    <dbReference type="NCBI Taxonomy" id="1606542"/>
    <lineage>
        <taxon>Eukaryota</taxon>
        <taxon>Sar</taxon>
        <taxon>Stramenopiles</taxon>
        <taxon>Ochrophyta</taxon>
        <taxon>Bolidophyceae</taxon>
        <taxon>Parmales</taxon>
        <taxon>Triparmaceae</taxon>
        <taxon>Triparma</taxon>
    </lineage>
</organism>
<evidence type="ECO:0000256" key="6">
    <source>
        <dbReference type="SAM" id="SignalP"/>
    </source>
</evidence>
<name>A0A9W7C2H8_9STRA</name>
<evidence type="ECO:0000256" key="1">
    <source>
        <dbReference type="ARBA" id="ARBA00022603"/>
    </source>
</evidence>
<protein>
    <recommendedName>
        <fullName evidence="5">ETFB lysine methyltransferase</fullName>
    </recommendedName>
    <alternativeName>
        <fullName evidence="4">Protein N-lysine methyltransferase METTL20</fullName>
    </alternativeName>
</protein>
<dbReference type="PANTHER" id="PTHR43648">
    <property type="entry name" value="ELECTRON TRANSFER FLAVOPROTEIN BETA SUBUNIT LYSINE METHYLTRANSFERASE"/>
    <property type="match status" value="1"/>
</dbReference>
<keyword evidence="8" id="KW-1185">Reference proteome</keyword>
<evidence type="ECO:0000313" key="8">
    <source>
        <dbReference type="Proteomes" id="UP001165160"/>
    </source>
</evidence>
<dbReference type="Proteomes" id="UP001165160">
    <property type="component" value="Unassembled WGS sequence"/>
</dbReference>
<comment type="similarity">
    <text evidence="3">Belongs to the methyltransferase superfamily. ETFBKMT family.</text>
</comment>
<evidence type="ECO:0000313" key="7">
    <source>
        <dbReference type="EMBL" id="GMH98034.1"/>
    </source>
</evidence>
<dbReference type="GO" id="GO:0032259">
    <property type="term" value="P:methylation"/>
    <property type="evidence" value="ECO:0007669"/>
    <property type="project" value="UniProtKB-KW"/>
</dbReference>
<keyword evidence="2" id="KW-0808">Transferase</keyword>